<organism evidence="3 4">
    <name type="scientific">Methanimicrococcus stummii</name>
    <dbReference type="NCBI Taxonomy" id="3028294"/>
    <lineage>
        <taxon>Archaea</taxon>
        <taxon>Methanobacteriati</taxon>
        <taxon>Methanobacteriota</taxon>
        <taxon>Stenosarchaea group</taxon>
        <taxon>Methanomicrobia</taxon>
        <taxon>Methanosarcinales</taxon>
        <taxon>Methanosarcinaceae</taxon>
        <taxon>Methanimicrococcus</taxon>
    </lineage>
</organism>
<dbReference type="Pfam" id="PF19810">
    <property type="entry name" value="HFX_2341_N"/>
    <property type="match status" value="1"/>
</dbReference>
<feature type="domain" description="HFX-2341-like N-terminal" evidence="1">
    <location>
        <begin position="9"/>
        <end position="131"/>
    </location>
</feature>
<dbReference type="EMBL" id="CP131062">
    <property type="protein sequence ID" value="WNY28336.1"/>
    <property type="molecule type" value="Genomic_DNA"/>
</dbReference>
<feature type="domain" description="DUF6293" evidence="2">
    <location>
        <begin position="156"/>
        <end position="256"/>
    </location>
</feature>
<gene>
    <name evidence="3" type="ORF">MmiEs2_05210</name>
</gene>
<dbReference type="InterPro" id="IPR054162">
    <property type="entry name" value="DUF6293_C"/>
</dbReference>
<accession>A0AA96VHJ5</accession>
<dbReference type="Gene3D" id="3.40.50.11700">
    <property type="match status" value="1"/>
</dbReference>
<protein>
    <submittedName>
        <fullName evidence="3">Uncharacterized protein</fullName>
    </submittedName>
</protein>
<reference evidence="3 4" key="1">
    <citation type="submission" date="2023-07" db="EMBL/GenBank/DDBJ databases">
        <title>Closed genome sequence of Methanimicrococcus sp. Es2.</title>
        <authorList>
            <person name="Protasov E."/>
            <person name="Platt K."/>
            <person name="Reeh H."/>
            <person name="Poehlein A."/>
            <person name="Daniel R."/>
            <person name="Brune A."/>
        </authorList>
    </citation>
    <scope>NUCLEOTIDE SEQUENCE [LARGE SCALE GENOMIC DNA]</scope>
    <source>
        <strain evidence="3 4">Es2</strain>
    </source>
</reference>
<evidence type="ECO:0000313" key="4">
    <source>
        <dbReference type="Proteomes" id="UP001302662"/>
    </source>
</evidence>
<keyword evidence="4" id="KW-1185">Reference proteome</keyword>
<sequence length="259" mass="29912">MQKIENILRVHIAVVGFEVDRISQAAIDQKADVVYLISKKIDEKGSKYVAENKKKLKKYKIATPEIKIDEVHNVLDVLKAMKKIIQKEKNNLIYINVSSGSTPAAIAGTIVATMFEKECQVRLYYVKPKEYLTYSEYTDDLQPQTEGVEEIQAINIFPALLPDERLIKVLIELHNNDQKNIQLTKQDLIEFSAKELDYKTETNKDNKNKGKYGPREYAWLNKNILEKLNKWEFISTQKKGKNTIILLTDKGKTMVEYLL</sequence>
<evidence type="ECO:0000259" key="2">
    <source>
        <dbReference type="Pfam" id="PF22665"/>
    </source>
</evidence>
<dbReference type="InterPro" id="IPR046260">
    <property type="entry name" value="HFX_2341-like_N"/>
</dbReference>
<name>A0AA96VHJ5_9EURY</name>
<dbReference type="KEGG" id="mees:MmiEs2_05210"/>
<evidence type="ECO:0000259" key="1">
    <source>
        <dbReference type="Pfam" id="PF19810"/>
    </source>
</evidence>
<evidence type="ECO:0000313" key="3">
    <source>
        <dbReference type="EMBL" id="WNY28336.1"/>
    </source>
</evidence>
<dbReference type="RefSeq" id="WP_316559878.1">
    <property type="nucleotide sequence ID" value="NZ_CP131062.1"/>
</dbReference>
<dbReference type="Proteomes" id="UP001302662">
    <property type="component" value="Chromosome"/>
</dbReference>
<dbReference type="GeneID" id="85196971"/>
<proteinExistence type="predicted"/>
<dbReference type="Pfam" id="PF22665">
    <property type="entry name" value="WHD_DUF6293"/>
    <property type="match status" value="1"/>
</dbReference>
<dbReference type="AlphaFoldDB" id="A0AA96VHJ5"/>